<reference evidence="1 2" key="1">
    <citation type="journal article" date="2012" name="J. Bacteriol.">
        <title>Genome Sequence of Pectin-Degrading Alishewanella aestuarii Strain B11T, Isolated from Tidal Flat Sediment.</title>
        <authorList>
            <person name="Jung J."/>
            <person name="Choi S."/>
            <person name="Chun J."/>
            <person name="Park W."/>
        </authorList>
    </citation>
    <scope>NUCLEOTIDE SEQUENCE [LARGE SCALE GENOMIC DNA]</scope>
    <source>
        <strain evidence="1 2">B11</strain>
    </source>
</reference>
<gene>
    <name evidence="1" type="ORF">AEST_18310</name>
</gene>
<dbReference type="Proteomes" id="UP000012043">
    <property type="component" value="Unassembled WGS sequence"/>
</dbReference>
<sequence>MPGSCDKLRRVKISDELFVVFFKLAAPLSGFPHNVDCITLL</sequence>
<protein>
    <submittedName>
        <fullName evidence="1">Uncharacterized protein</fullName>
    </submittedName>
</protein>
<organism evidence="1 2">
    <name type="scientific">Alishewanella aestuarii B11</name>
    <dbReference type="NCBI Taxonomy" id="1197174"/>
    <lineage>
        <taxon>Bacteria</taxon>
        <taxon>Pseudomonadati</taxon>
        <taxon>Pseudomonadota</taxon>
        <taxon>Gammaproteobacteria</taxon>
        <taxon>Alteromonadales</taxon>
        <taxon>Alteromonadaceae</taxon>
        <taxon>Alishewanella</taxon>
    </lineage>
</organism>
<accession>J2IE98</accession>
<dbReference type="PATRIC" id="fig|1197174.4.peg.1790"/>
<evidence type="ECO:0000313" key="1">
    <source>
        <dbReference type="EMBL" id="EJI85492.1"/>
    </source>
</evidence>
<comment type="caution">
    <text evidence="1">The sequence shown here is derived from an EMBL/GenBank/DDBJ whole genome shotgun (WGS) entry which is preliminary data.</text>
</comment>
<evidence type="ECO:0000313" key="2">
    <source>
        <dbReference type="Proteomes" id="UP000012043"/>
    </source>
</evidence>
<keyword evidence="2" id="KW-1185">Reference proteome</keyword>
<proteinExistence type="predicted"/>
<dbReference type="AlphaFoldDB" id="J2IE98"/>
<dbReference type="EMBL" id="ALAB01000024">
    <property type="protein sequence ID" value="EJI85492.1"/>
    <property type="molecule type" value="Genomic_DNA"/>
</dbReference>
<name>J2IE98_9ALTE</name>